<accession>A0AA36DEC7</accession>
<dbReference type="PANTHER" id="PTHR23349:SF111">
    <property type="entry name" value="BHLH DOMAIN-CONTAINING PROTEIN"/>
    <property type="match status" value="1"/>
</dbReference>
<dbReference type="InterPro" id="IPR050283">
    <property type="entry name" value="E-box_TF_Regulators"/>
</dbReference>
<feature type="region of interest" description="Disordered" evidence="1">
    <location>
        <begin position="133"/>
        <end position="195"/>
    </location>
</feature>
<comment type="caution">
    <text evidence="3">The sequence shown here is derived from an EMBL/GenBank/DDBJ whole genome shotgun (WGS) entry which is preliminary data.</text>
</comment>
<dbReference type="Proteomes" id="UP001177023">
    <property type="component" value="Unassembled WGS sequence"/>
</dbReference>
<feature type="domain" description="BHLH" evidence="2">
    <location>
        <begin position="12"/>
        <end position="63"/>
    </location>
</feature>
<dbReference type="SUPFAM" id="SSF47459">
    <property type="entry name" value="HLH, helix-loop-helix DNA-binding domain"/>
    <property type="match status" value="1"/>
</dbReference>
<reference evidence="3" key="1">
    <citation type="submission" date="2023-06" db="EMBL/GenBank/DDBJ databases">
        <authorList>
            <person name="Delattre M."/>
        </authorList>
    </citation>
    <scope>NUCLEOTIDE SEQUENCE</scope>
    <source>
        <strain evidence="3">AF72</strain>
    </source>
</reference>
<evidence type="ECO:0000313" key="3">
    <source>
        <dbReference type="EMBL" id="CAJ0585662.1"/>
    </source>
</evidence>
<dbReference type="AlphaFoldDB" id="A0AA36DEC7"/>
<evidence type="ECO:0000259" key="2">
    <source>
        <dbReference type="PROSITE" id="PS50888"/>
    </source>
</evidence>
<feature type="compositionally biased region" description="Low complexity" evidence="1">
    <location>
        <begin position="158"/>
        <end position="169"/>
    </location>
</feature>
<dbReference type="Gene3D" id="4.10.280.10">
    <property type="entry name" value="Helix-loop-helix DNA-binding domain"/>
    <property type="match status" value="1"/>
</dbReference>
<feature type="non-terminal residue" evidence="3">
    <location>
        <position position="1"/>
    </location>
</feature>
<dbReference type="GO" id="GO:0046983">
    <property type="term" value="F:protein dimerization activity"/>
    <property type="evidence" value="ECO:0007669"/>
    <property type="project" value="InterPro"/>
</dbReference>
<evidence type="ECO:0000313" key="4">
    <source>
        <dbReference type="Proteomes" id="UP001177023"/>
    </source>
</evidence>
<gene>
    <name evidence="3" type="ORF">MSPICULIGERA_LOCUS23674</name>
</gene>
<dbReference type="Pfam" id="PF00010">
    <property type="entry name" value="HLH"/>
    <property type="match status" value="1"/>
</dbReference>
<dbReference type="GO" id="GO:0000981">
    <property type="term" value="F:DNA-binding transcription factor activity, RNA polymerase II-specific"/>
    <property type="evidence" value="ECO:0007669"/>
    <property type="project" value="TreeGrafter"/>
</dbReference>
<keyword evidence="4" id="KW-1185">Reference proteome</keyword>
<organism evidence="3 4">
    <name type="scientific">Mesorhabditis spiculigera</name>
    <dbReference type="NCBI Taxonomy" id="96644"/>
    <lineage>
        <taxon>Eukaryota</taxon>
        <taxon>Metazoa</taxon>
        <taxon>Ecdysozoa</taxon>
        <taxon>Nematoda</taxon>
        <taxon>Chromadorea</taxon>
        <taxon>Rhabditida</taxon>
        <taxon>Rhabditina</taxon>
        <taxon>Rhabditomorpha</taxon>
        <taxon>Rhabditoidea</taxon>
        <taxon>Rhabditidae</taxon>
        <taxon>Mesorhabditinae</taxon>
        <taxon>Mesorhabditis</taxon>
    </lineage>
</organism>
<dbReference type="GO" id="GO:0032502">
    <property type="term" value="P:developmental process"/>
    <property type="evidence" value="ECO:0007669"/>
    <property type="project" value="TreeGrafter"/>
</dbReference>
<dbReference type="GO" id="GO:0000977">
    <property type="term" value="F:RNA polymerase II transcription regulatory region sequence-specific DNA binding"/>
    <property type="evidence" value="ECO:0007669"/>
    <property type="project" value="TreeGrafter"/>
</dbReference>
<name>A0AA36DEC7_9BILA</name>
<protein>
    <recommendedName>
        <fullName evidence="2">BHLH domain-containing protein</fullName>
    </recommendedName>
</protein>
<proteinExistence type="predicted"/>
<dbReference type="InterPro" id="IPR036638">
    <property type="entry name" value="HLH_DNA-bd_sf"/>
</dbReference>
<feature type="region of interest" description="Disordered" evidence="1">
    <location>
        <begin position="1"/>
        <end position="25"/>
    </location>
</feature>
<dbReference type="PANTHER" id="PTHR23349">
    <property type="entry name" value="BASIC HELIX-LOOP-HELIX TRANSCRIPTION FACTOR, TWIST"/>
    <property type="match status" value="1"/>
</dbReference>
<evidence type="ECO:0000256" key="1">
    <source>
        <dbReference type="SAM" id="MobiDB-lite"/>
    </source>
</evidence>
<sequence>MAPLKPGTKLPPQKQRRNERERRRVNKMNEMFEKLRTRINLGGNRKLSKVDTVKQATCYIRYLENELRRAERVEQEMSSPPPPHPSQLSYPPLCHYPVSPAEAENIPSSSMPPYPTIPQAMSPYQMNGGNYQQFWQPQTPYGLKTEPHDSSLSPANTSGSMGSSSPFSPQHQQAHPSYPIMPQQYQYPVDTPTKW</sequence>
<dbReference type="SMART" id="SM00353">
    <property type="entry name" value="HLH"/>
    <property type="match status" value="1"/>
</dbReference>
<dbReference type="PROSITE" id="PS50888">
    <property type="entry name" value="BHLH"/>
    <property type="match status" value="1"/>
</dbReference>
<dbReference type="EMBL" id="CATQJA010002706">
    <property type="protein sequence ID" value="CAJ0585662.1"/>
    <property type="molecule type" value="Genomic_DNA"/>
</dbReference>
<dbReference type="InterPro" id="IPR011598">
    <property type="entry name" value="bHLH_dom"/>
</dbReference>